<comment type="caution">
    <text evidence="2">The sequence shown here is derived from an EMBL/GenBank/DDBJ whole genome shotgun (WGS) entry which is preliminary data.</text>
</comment>
<dbReference type="EMBL" id="SOBT01000011">
    <property type="protein sequence ID" value="TDU25659.1"/>
    <property type="molecule type" value="Genomic_DNA"/>
</dbReference>
<dbReference type="RefSeq" id="WP_133883266.1">
    <property type="nucleotide sequence ID" value="NZ_MWIN01000008.1"/>
</dbReference>
<evidence type="ECO:0000313" key="3">
    <source>
        <dbReference type="Proteomes" id="UP000295341"/>
    </source>
</evidence>
<dbReference type="Proteomes" id="UP000295341">
    <property type="component" value="Unassembled WGS sequence"/>
</dbReference>
<name>A0A4V3URQ4_9GAMM</name>
<dbReference type="SUPFAM" id="SSF51004">
    <property type="entry name" value="C-terminal (heme d1) domain of cytochrome cd1-nitrite reductase"/>
    <property type="match status" value="1"/>
</dbReference>
<dbReference type="InterPro" id="IPR011048">
    <property type="entry name" value="Haem_d1_sf"/>
</dbReference>
<accession>A0A4V3URQ4</accession>
<dbReference type="Gene3D" id="2.130.10.10">
    <property type="entry name" value="YVTN repeat-like/Quinoprotein amine dehydrogenase"/>
    <property type="match status" value="1"/>
</dbReference>
<keyword evidence="1" id="KW-0732">Signal</keyword>
<dbReference type="AlphaFoldDB" id="A0A4V3URQ4"/>
<feature type="chain" id="PRO_5030104875" description="LVIVD repeat-containing protein" evidence="1">
    <location>
        <begin position="19"/>
        <end position="520"/>
    </location>
</feature>
<dbReference type="OrthoDB" id="9815940at2"/>
<reference evidence="2 3" key="1">
    <citation type="submission" date="2019-03" db="EMBL/GenBank/DDBJ databases">
        <title>Genomic Encyclopedia of Type Strains, Phase IV (KMG-IV): sequencing the most valuable type-strain genomes for metagenomic binning, comparative biology and taxonomic classification.</title>
        <authorList>
            <person name="Goeker M."/>
        </authorList>
    </citation>
    <scope>NUCLEOTIDE SEQUENCE [LARGE SCALE GENOMIC DNA]</scope>
    <source>
        <strain evidence="2 3">DSM 26377</strain>
    </source>
</reference>
<feature type="signal peptide" evidence="1">
    <location>
        <begin position="1"/>
        <end position="18"/>
    </location>
</feature>
<protein>
    <recommendedName>
        <fullName evidence="4">LVIVD repeat-containing protein</fullName>
    </recommendedName>
</protein>
<evidence type="ECO:0000256" key="1">
    <source>
        <dbReference type="SAM" id="SignalP"/>
    </source>
</evidence>
<evidence type="ECO:0000313" key="2">
    <source>
        <dbReference type="EMBL" id="TDU25659.1"/>
    </source>
</evidence>
<gene>
    <name evidence="2" type="ORF">DFR24_4104</name>
</gene>
<dbReference type="PROSITE" id="PS51257">
    <property type="entry name" value="PROKAR_LIPOPROTEIN"/>
    <property type="match status" value="1"/>
</dbReference>
<dbReference type="InterPro" id="IPR015943">
    <property type="entry name" value="WD40/YVTN_repeat-like_dom_sf"/>
</dbReference>
<organism evidence="2 3">
    <name type="scientific">Panacagrimonas perspica</name>
    <dbReference type="NCBI Taxonomy" id="381431"/>
    <lineage>
        <taxon>Bacteria</taxon>
        <taxon>Pseudomonadati</taxon>
        <taxon>Pseudomonadota</taxon>
        <taxon>Gammaproteobacteria</taxon>
        <taxon>Nevskiales</taxon>
        <taxon>Nevskiaceae</taxon>
        <taxon>Panacagrimonas</taxon>
    </lineage>
</organism>
<proteinExistence type="predicted"/>
<sequence length="520" mass="54984">MNRSGCVAGVFAFALVLAACGGTNSPYSGNVGGVGTSGGVPPADDLLETGLQGQVPLADQMSGRAAQGYRKGLRLVGQNTILDRGANFSMAWLDDCAYVTTTSPGQIFGPLSSPYLDPQFNPLNGMAVIDASDPRNPELVRILQSPAMLAPHESLQANQARHIIVATRGGGTAFDVYEATDCRNPVLRASINIGIGVTLPPLPPLPGGVGTIDQGVGFGGHALCITDDGRTAYATSSIQTNAVLDLADLSNPRVLQIFAPAAHDCGLSPDGNRLYLAQFGFVSLGLGIPNGPAVGQNGMGIYDVSTIQNRTAPVAPLLLGPAPPLVGFLGWTNVLDGEAPSAGSHTARWFRNNGRTYLYSSDEWPTAGICPWSHSRIIDITDDAHPVLVSNIVLEVNQLANCGTTEIDVANYSAHYVGFDDVNNATTLFTTNYTAGMRVLDIRDPRNPREIAYWHPVPNPNTPAVAAAEFFGSSGDRWDAVPTYVRYRPETGHIWLASYSAGFQILEFTQSAGPTAPRPR</sequence>
<keyword evidence="3" id="KW-1185">Reference proteome</keyword>
<evidence type="ECO:0008006" key="4">
    <source>
        <dbReference type="Google" id="ProtNLM"/>
    </source>
</evidence>